<reference evidence="9 10" key="1">
    <citation type="journal article" date="2014" name="BMC Genomics">
        <title>Comparison of environmental and isolate Sulfobacillus genomes reveals diverse carbon, sulfur, nitrogen, and hydrogen metabolisms.</title>
        <authorList>
            <person name="Justice N.B."/>
            <person name="Norman A."/>
            <person name="Brown C.T."/>
            <person name="Singh A."/>
            <person name="Thomas B.C."/>
            <person name="Banfield J.F."/>
        </authorList>
    </citation>
    <scope>NUCLEOTIDE SEQUENCE [LARGE SCALE GENOMIC DNA]</scope>
    <source>
        <strain evidence="9">AMDSBA5</strain>
    </source>
</reference>
<name>A0A2T2WVV8_SULTH</name>
<dbReference type="InterPro" id="IPR011123">
    <property type="entry name" value="Y_Y_Y"/>
</dbReference>
<keyword evidence="3" id="KW-0479">Metal-binding</keyword>
<accession>A0A2T2WVV8</accession>
<dbReference type="PANTHER" id="PTHR14218">
    <property type="entry name" value="PROTEASE S8 TRIPEPTIDYL PEPTIDASE I CLN2"/>
    <property type="match status" value="1"/>
</dbReference>
<dbReference type="InterPro" id="IPR036852">
    <property type="entry name" value="Peptidase_S8/S53_dom_sf"/>
</dbReference>
<dbReference type="GO" id="GO:0004252">
    <property type="term" value="F:serine-type endopeptidase activity"/>
    <property type="evidence" value="ECO:0007669"/>
    <property type="project" value="InterPro"/>
</dbReference>
<dbReference type="AlphaFoldDB" id="A0A2T2WVV8"/>
<dbReference type="InterPro" id="IPR030400">
    <property type="entry name" value="Sedolisin_dom"/>
</dbReference>
<keyword evidence="5" id="KW-0720">Serine protease</keyword>
<dbReference type="InterPro" id="IPR015366">
    <property type="entry name" value="S53_propep"/>
</dbReference>
<evidence type="ECO:0000256" key="5">
    <source>
        <dbReference type="ARBA" id="ARBA00022825"/>
    </source>
</evidence>
<gene>
    <name evidence="9" type="ORF">C7B47_10855</name>
</gene>
<dbReference type="InterPro" id="IPR050819">
    <property type="entry name" value="Tripeptidyl-peptidase_I"/>
</dbReference>
<evidence type="ECO:0000256" key="3">
    <source>
        <dbReference type="ARBA" id="ARBA00022723"/>
    </source>
</evidence>
<proteinExistence type="predicted"/>
<evidence type="ECO:0000256" key="6">
    <source>
        <dbReference type="ARBA" id="ARBA00022837"/>
    </source>
</evidence>
<comment type="caution">
    <text evidence="9">The sequence shown here is derived from an EMBL/GenBank/DDBJ whole genome shotgun (WGS) entry which is preliminary data.</text>
</comment>
<dbReference type="Proteomes" id="UP000242705">
    <property type="component" value="Unassembled WGS sequence"/>
</dbReference>
<evidence type="ECO:0000256" key="2">
    <source>
        <dbReference type="ARBA" id="ARBA00022670"/>
    </source>
</evidence>
<dbReference type="SUPFAM" id="SSF52743">
    <property type="entry name" value="Subtilisin-like"/>
    <property type="match status" value="1"/>
</dbReference>
<organism evidence="9 10">
    <name type="scientific">Sulfobacillus thermosulfidooxidans</name>
    <dbReference type="NCBI Taxonomy" id="28034"/>
    <lineage>
        <taxon>Bacteria</taxon>
        <taxon>Bacillati</taxon>
        <taxon>Bacillota</taxon>
        <taxon>Clostridia</taxon>
        <taxon>Eubacteriales</taxon>
        <taxon>Clostridiales Family XVII. Incertae Sedis</taxon>
        <taxon>Sulfobacillus</taxon>
    </lineage>
</organism>
<evidence type="ECO:0000313" key="9">
    <source>
        <dbReference type="EMBL" id="PSR26387.1"/>
    </source>
</evidence>
<dbReference type="GO" id="GO:0046872">
    <property type="term" value="F:metal ion binding"/>
    <property type="evidence" value="ECO:0007669"/>
    <property type="project" value="UniProtKB-KW"/>
</dbReference>
<feature type="domain" description="Peptidase S53" evidence="8">
    <location>
        <begin position="350"/>
        <end position="720"/>
    </location>
</feature>
<comment type="cofactor">
    <cofactor evidence="1">
        <name>Ca(2+)</name>
        <dbReference type="ChEBI" id="CHEBI:29108"/>
    </cofactor>
</comment>
<evidence type="ECO:0000313" key="10">
    <source>
        <dbReference type="Proteomes" id="UP000242705"/>
    </source>
</evidence>
<dbReference type="SUPFAM" id="SSF54897">
    <property type="entry name" value="Protease propeptides/inhibitors"/>
    <property type="match status" value="1"/>
</dbReference>
<dbReference type="InterPro" id="IPR023828">
    <property type="entry name" value="Peptidase_S8_Ser-AS"/>
</dbReference>
<dbReference type="PROSITE" id="PS51695">
    <property type="entry name" value="SEDOLISIN"/>
    <property type="match status" value="1"/>
</dbReference>
<dbReference type="SMART" id="SM00944">
    <property type="entry name" value="Pro-kuma_activ"/>
    <property type="match status" value="1"/>
</dbReference>
<evidence type="ECO:0000256" key="7">
    <source>
        <dbReference type="ARBA" id="ARBA00023145"/>
    </source>
</evidence>
<keyword evidence="4" id="KW-0378">Hydrolase</keyword>
<dbReference type="Gene3D" id="3.40.50.200">
    <property type="entry name" value="Peptidase S8/S53 domain"/>
    <property type="match status" value="1"/>
</dbReference>
<protein>
    <recommendedName>
        <fullName evidence="8">Peptidase S53 domain-containing protein</fullName>
    </recommendedName>
</protein>
<keyword evidence="7" id="KW-0865">Zymogen</keyword>
<keyword evidence="2" id="KW-0645">Protease</keyword>
<sequence length="1103" mass="116401">MGYREIIARKKENLAVKILVSSIVASATLLSPLFSSFVAHASTSATYATTWNKLRPSLLPPTPFYQSELGELKQLGHNPGSHNLTVVVDSAQRINALKAYANAVNTPGSPLFHHFLSPHQLDSQFGPTPSLLAQAQMAIKDAGWKIISKSPFTFNVMTNTSTALKIPVSNAIYAVEGLNPVHIVPAAPVTMKTSHFFKSPESHLSFRVNAAIPGSLAAYNFRQQPTQVQTSTASNGDILTVISFNPDITKALPSGLPFNLVITAQSPSGTPLAIKSVQSISDSLNNLGYYGNGQPFPGSNGTLWQLELVAFGPSQQTDILSAQVTLDNGTQATISFPLPTFTGSATALFPLTGAQISQLLGANTLYQSAFKQSPAPVAIFTIGQAPNLTDLSTLMNQESLPMPHVHITYEDGAQSNATDSQTAVESNLDIQAVSSVAPGATIEDDIYPSNDSTDPLLSFLTMLSQQNTIKIATVSYGFFGENASALSTLVDACTAEGITLIFASGDQGAYAAPGGQLGLPSADSQPGVLTVGGLNVAATATFDNTGKMTSLSGPTVLKAWGGDYLNGLPLSVLNAYLQQNAASTGGFGTNPVPTWQANLLPTSANGIGVPDIASLAGMPAMLGINNGQSIQFGGTSLAAPLTAGWLADLESLNHVQNSGMGNINPLLFQAANTHPSDFLQAQWGSNGYYQVTSSEPGSWNPVTGLGAPEWDQLAALWHPQAVTHLSLSSITSTASVGTQVPFTLTALTASGNPDPYFTGPIQITSSDPSAELPDSSQLRFFNGQAVFTVIFGSVGQQTITVSDPNQSSLQVTSTPITVTNPISLTVTNSTIVGQPVNIDANTAVSSANLRYQFWVKDPANNTWRSLGIYSSVNHAQFTPNVPGTYEIQVFVKGLTATTQTATATVMVQTPSHVPMVSGLSVSSPTIFQKVGATVTFSASAVDPQGTPLYQFWVHGPNNRWSMVQNYSSDSQLTLKNLKAGSYVVAVYALDTQQYRHHAFDQAYYYTTVLNVGSSVHLTLPDNAAIGQPIDIEANASGLTDPVYQFWIKSPSGQWSQSGAYGTNQYQFTPNQSGNYTIVVYAKDPDAPATSQFAVIASQIISVS</sequence>
<dbReference type="GO" id="GO:0008240">
    <property type="term" value="F:tripeptidyl-peptidase activity"/>
    <property type="evidence" value="ECO:0007669"/>
    <property type="project" value="TreeGrafter"/>
</dbReference>
<evidence type="ECO:0000256" key="4">
    <source>
        <dbReference type="ARBA" id="ARBA00022801"/>
    </source>
</evidence>
<dbReference type="GO" id="GO:0006508">
    <property type="term" value="P:proteolysis"/>
    <property type="evidence" value="ECO:0007669"/>
    <property type="project" value="UniProtKB-KW"/>
</dbReference>
<dbReference type="EMBL" id="PXYX01000023">
    <property type="protein sequence ID" value="PSR26387.1"/>
    <property type="molecule type" value="Genomic_DNA"/>
</dbReference>
<dbReference type="PROSITE" id="PS00138">
    <property type="entry name" value="SUBTILASE_SER"/>
    <property type="match status" value="1"/>
</dbReference>
<dbReference type="PANTHER" id="PTHR14218:SF15">
    <property type="entry name" value="TRIPEPTIDYL-PEPTIDASE 1"/>
    <property type="match status" value="1"/>
</dbReference>
<evidence type="ECO:0000256" key="1">
    <source>
        <dbReference type="ARBA" id="ARBA00001913"/>
    </source>
</evidence>
<evidence type="ECO:0000259" key="8">
    <source>
        <dbReference type="PROSITE" id="PS51695"/>
    </source>
</evidence>
<dbReference type="Pfam" id="PF09286">
    <property type="entry name" value="Pro-kuma_activ"/>
    <property type="match status" value="1"/>
</dbReference>
<dbReference type="Pfam" id="PF07495">
    <property type="entry name" value="Y_Y_Y"/>
    <property type="match status" value="1"/>
</dbReference>
<keyword evidence="6" id="KW-0106">Calcium</keyword>